<evidence type="ECO:0000313" key="1">
    <source>
        <dbReference type="EMBL" id="MCL1118038.1"/>
    </source>
</evidence>
<comment type="caution">
    <text evidence="1">The sequence shown here is derived from an EMBL/GenBank/DDBJ whole genome shotgun (WGS) entry which is preliminary data.</text>
</comment>
<sequence>MDNSTLTLGVEADWYINNAWSVGVATSYLQSKEDYYYDNEYSQNEGRYNDNQNISNINTQYYWHFSDIFSAKFVAQQVFVDSDSETSLGVAINARF</sequence>
<protein>
    <recommendedName>
        <fullName evidence="3">Porin</fullName>
    </recommendedName>
</protein>
<dbReference type="EMBL" id="JAKILK010000006">
    <property type="protein sequence ID" value="MCL1118038.1"/>
    <property type="molecule type" value="Genomic_DNA"/>
</dbReference>
<accession>A0ABT0L2V5</accession>
<organism evidence="1 2">
    <name type="scientific">Shewanella aestuarii</name>
    <dbReference type="NCBI Taxonomy" id="1028752"/>
    <lineage>
        <taxon>Bacteria</taxon>
        <taxon>Pseudomonadati</taxon>
        <taxon>Pseudomonadota</taxon>
        <taxon>Gammaproteobacteria</taxon>
        <taxon>Alteromonadales</taxon>
        <taxon>Shewanellaceae</taxon>
        <taxon>Shewanella</taxon>
    </lineage>
</organism>
<reference evidence="1 2" key="1">
    <citation type="submission" date="2022-01" db="EMBL/GenBank/DDBJ databases">
        <title>Whole genome-based taxonomy of the Shewanellaceae.</title>
        <authorList>
            <person name="Martin-Rodriguez A.J."/>
        </authorList>
    </citation>
    <scope>NUCLEOTIDE SEQUENCE [LARGE SCALE GENOMIC DNA]</scope>
    <source>
        <strain evidence="1 2">JCM 17801</strain>
    </source>
</reference>
<gene>
    <name evidence="1" type="ORF">L2689_12400</name>
</gene>
<keyword evidence="2" id="KW-1185">Reference proteome</keyword>
<dbReference type="RefSeq" id="WP_188841952.1">
    <property type="nucleotide sequence ID" value="NZ_BMOT01000007.1"/>
</dbReference>
<name>A0ABT0L2V5_9GAMM</name>
<evidence type="ECO:0000313" key="2">
    <source>
        <dbReference type="Proteomes" id="UP001203212"/>
    </source>
</evidence>
<evidence type="ECO:0008006" key="3">
    <source>
        <dbReference type="Google" id="ProtNLM"/>
    </source>
</evidence>
<proteinExistence type="predicted"/>
<dbReference type="Proteomes" id="UP001203212">
    <property type="component" value="Unassembled WGS sequence"/>
</dbReference>